<evidence type="ECO:0000313" key="2">
    <source>
        <dbReference type="Proteomes" id="UP000325313"/>
    </source>
</evidence>
<organism evidence="1 2">
    <name type="scientific">Puccinia graminis f. sp. tritici</name>
    <dbReference type="NCBI Taxonomy" id="56615"/>
    <lineage>
        <taxon>Eukaryota</taxon>
        <taxon>Fungi</taxon>
        <taxon>Dikarya</taxon>
        <taxon>Basidiomycota</taxon>
        <taxon>Pucciniomycotina</taxon>
        <taxon>Pucciniomycetes</taxon>
        <taxon>Pucciniales</taxon>
        <taxon>Pucciniaceae</taxon>
        <taxon>Puccinia</taxon>
    </lineage>
</organism>
<sequence>MVTAFMYPSLNGDVFDQCRLAYCTLEVLFLAPHRTTFSAPNALPTPFLLRVISCWNLIGSSSTASIDTANGASCRSHDKGHENSNGDGIQDHCQCGGWTRCLRWELNWCCVNFDFDGGD</sequence>
<gene>
    <name evidence="1" type="ORF">PGTUg99_022872</name>
</gene>
<accession>A0A5B0P1U3</accession>
<evidence type="ECO:0000313" key="1">
    <source>
        <dbReference type="EMBL" id="KAA1095331.1"/>
    </source>
</evidence>
<protein>
    <submittedName>
        <fullName evidence="1">Uncharacterized protein</fullName>
    </submittedName>
</protein>
<dbReference type="Proteomes" id="UP000325313">
    <property type="component" value="Unassembled WGS sequence"/>
</dbReference>
<dbReference type="AlphaFoldDB" id="A0A5B0P1U3"/>
<reference evidence="1 2" key="1">
    <citation type="submission" date="2019-05" db="EMBL/GenBank/DDBJ databases">
        <title>Emergence of the Ug99 lineage of the wheat stem rust pathogen through somatic hybridization.</title>
        <authorList>
            <person name="Li F."/>
            <person name="Upadhyaya N.M."/>
            <person name="Sperschneider J."/>
            <person name="Matny O."/>
            <person name="Nguyen-Phuc H."/>
            <person name="Mago R."/>
            <person name="Raley C."/>
            <person name="Miller M.E."/>
            <person name="Silverstein K.A.T."/>
            <person name="Henningsen E."/>
            <person name="Hirsch C.D."/>
            <person name="Visser B."/>
            <person name="Pretorius Z.A."/>
            <person name="Steffenson B.J."/>
            <person name="Schwessinger B."/>
            <person name="Dodds P.N."/>
            <person name="Figueroa M."/>
        </authorList>
    </citation>
    <scope>NUCLEOTIDE SEQUENCE [LARGE SCALE GENOMIC DNA]</scope>
    <source>
        <strain evidence="1 2">Ug99</strain>
    </source>
</reference>
<dbReference type="EMBL" id="VDEP01000372">
    <property type="protein sequence ID" value="KAA1095331.1"/>
    <property type="molecule type" value="Genomic_DNA"/>
</dbReference>
<name>A0A5B0P1U3_PUCGR</name>
<comment type="caution">
    <text evidence="1">The sequence shown here is derived from an EMBL/GenBank/DDBJ whole genome shotgun (WGS) entry which is preliminary data.</text>
</comment>
<proteinExistence type="predicted"/>